<protein>
    <submittedName>
        <fullName evidence="1">Uncharacterized protein</fullName>
    </submittedName>
</protein>
<proteinExistence type="predicted"/>
<name>A0ABM8NCV5_9BURK</name>
<sequence>MDSFEERVGGHARHKRFGVVLDVPVLFTLGIQVWRIANLAIGPRSNFQTLPLWRSQRAPGGSFIRIVRVRIDAFFLFDLDCHVFDAKPLGEPPLNSGNNIS</sequence>
<keyword evidence="2" id="KW-1185">Reference proteome</keyword>
<accession>A0ABM8NCV5</accession>
<evidence type="ECO:0000313" key="2">
    <source>
        <dbReference type="Proteomes" id="UP000598032"/>
    </source>
</evidence>
<dbReference type="Proteomes" id="UP000598032">
    <property type="component" value="Unassembled WGS sequence"/>
</dbReference>
<evidence type="ECO:0000313" key="1">
    <source>
        <dbReference type="EMBL" id="CAD6517426.1"/>
    </source>
</evidence>
<comment type="caution">
    <text evidence="1">The sequence shown here is derived from an EMBL/GenBank/DDBJ whole genome shotgun (WGS) entry which is preliminary data.</text>
</comment>
<gene>
    <name evidence="1" type="ORF">LMG28140_00937</name>
</gene>
<dbReference type="EMBL" id="CAJHCP010000002">
    <property type="protein sequence ID" value="CAD6517426.1"/>
    <property type="molecule type" value="Genomic_DNA"/>
</dbReference>
<organism evidence="1 2">
    <name type="scientific">Paraburkholderia metrosideri</name>
    <dbReference type="NCBI Taxonomy" id="580937"/>
    <lineage>
        <taxon>Bacteria</taxon>
        <taxon>Pseudomonadati</taxon>
        <taxon>Pseudomonadota</taxon>
        <taxon>Betaproteobacteria</taxon>
        <taxon>Burkholderiales</taxon>
        <taxon>Burkholderiaceae</taxon>
        <taxon>Paraburkholderia</taxon>
    </lineage>
</organism>
<reference evidence="1 2" key="1">
    <citation type="submission" date="2020-10" db="EMBL/GenBank/DDBJ databases">
        <authorList>
            <person name="Peeters C."/>
        </authorList>
    </citation>
    <scope>NUCLEOTIDE SEQUENCE [LARGE SCALE GENOMIC DNA]</scope>
    <source>
        <strain evidence="1 2">LMG 28140</strain>
    </source>
</reference>